<sequence length="285" mass="31411">MGHFAQVCRSVNSQKQSKTVHSLLSGHASAADRLYVHVRISSGSESCAPPCMFDNFPADVFRRYFPSVQLCKSTVSLVTYTKSALPTLGCFPAIVRYNGRTASTSFFVVPSGTPLLGTDLFGALKITIRGMRVVSTLSTTLGPCRAISSRKNFVHEVKVRSDVKPVQQKMRRLPLSVRNAEENSNHEMVVQISKELPAVKYDDISKATEHCMLLQKVIDCVQNGWPKNTEHMEERLIPQHLNIHGLIPVHGRNENEAKGKLLISSQTGTPKYGKTSVSAADTFKG</sequence>
<dbReference type="Proteomes" id="UP000030764">
    <property type="component" value="Unassembled WGS sequence"/>
</dbReference>
<evidence type="ECO:0000256" key="1">
    <source>
        <dbReference type="SAM" id="MobiDB-lite"/>
    </source>
</evidence>
<evidence type="ECO:0000313" key="2">
    <source>
        <dbReference type="EMBL" id="KFD47257.1"/>
    </source>
</evidence>
<gene>
    <name evidence="2" type="ORF">M513_11857</name>
</gene>
<feature type="region of interest" description="Disordered" evidence="1">
    <location>
        <begin position="266"/>
        <end position="285"/>
    </location>
</feature>
<organism evidence="2 3">
    <name type="scientific">Trichuris suis</name>
    <name type="common">pig whipworm</name>
    <dbReference type="NCBI Taxonomy" id="68888"/>
    <lineage>
        <taxon>Eukaryota</taxon>
        <taxon>Metazoa</taxon>
        <taxon>Ecdysozoa</taxon>
        <taxon>Nematoda</taxon>
        <taxon>Enoplea</taxon>
        <taxon>Dorylaimia</taxon>
        <taxon>Trichinellida</taxon>
        <taxon>Trichuridae</taxon>
        <taxon>Trichuris</taxon>
    </lineage>
</organism>
<name>A0A085LQL1_9BILA</name>
<accession>A0A085LQL1</accession>
<feature type="compositionally biased region" description="Polar residues" evidence="1">
    <location>
        <begin position="266"/>
        <end position="279"/>
    </location>
</feature>
<reference evidence="2 3" key="1">
    <citation type="journal article" date="2014" name="Nat. Genet.">
        <title>Genome and transcriptome of the porcine whipworm Trichuris suis.</title>
        <authorList>
            <person name="Jex A.R."/>
            <person name="Nejsum P."/>
            <person name="Schwarz E.M."/>
            <person name="Hu L."/>
            <person name="Young N.D."/>
            <person name="Hall R.S."/>
            <person name="Korhonen P.K."/>
            <person name="Liao S."/>
            <person name="Thamsborg S."/>
            <person name="Xia J."/>
            <person name="Xu P."/>
            <person name="Wang S."/>
            <person name="Scheerlinck J.P."/>
            <person name="Hofmann A."/>
            <person name="Sternberg P.W."/>
            <person name="Wang J."/>
            <person name="Gasser R.B."/>
        </authorList>
    </citation>
    <scope>NUCLEOTIDE SEQUENCE [LARGE SCALE GENOMIC DNA]</scope>
    <source>
        <strain evidence="2">DCEP-RM93M</strain>
    </source>
</reference>
<dbReference type="EMBL" id="KL363334">
    <property type="protein sequence ID" value="KFD47257.1"/>
    <property type="molecule type" value="Genomic_DNA"/>
</dbReference>
<dbReference type="AlphaFoldDB" id="A0A085LQL1"/>
<evidence type="ECO:0000313" key="3">
    <source>
        <dbReference type="Proteomes" id="UP000030764"/>
    </source>
</evidence>
<keyword evidence="3" id="KW-1185">Reference proteome</keyword>
<protein>
    <submittedName>
        <fullName evidence="2">Uncharacterized protein</fullName>
    </submittedName>
</protein>
<proteinExistence type="predicted"/>